<evidence type="ECO:0000259" key="1">
    <source>
        <dbReference type="Pfam" id="PF14528"/>
    </source>
</evidence>
<evidence type="ECO:0000313" key="2">
    <source>
        <dbReference type="EMBL" id="KKN52160.1"/>
    </source>
</evidence>
<feature type="domain" description="Homing endonuclease LAGLIDADG" evidence="1">
    <location>
        <begin position="6"/>
        <end position="91"/>
    </location>
</feature>
<sequence>MKVTNNAMWLRGFADGEGHVSKPQSEGLRKSSRVISIPNTEPILIKKACEVLDEVGITYFVRTKQMVNRKPIEVIFISHQENLIRWRDKVGFTSLKKTKRLASLIKEYKQGHHLWTEKKKEYIKSLFDEGWNQQQISNLTSISTASLSRAVHEFGLRKVVISEPTN</sequence>
<dbReference type="Pfam" id="PF14528">
    <property type="entry name" value="LAGLIDADG_3"/>
    <property type="match status" value="1"/>
</dbReference>
<dbReference type="GO" id="GO:0004519">
    <property type="term" value="F:endonuclease activity"/>
    <property type="evidence" value="ECO:0007669"/>
    <property type="project" value="InterPro"/>
</dbReference>
<proteinExistence type="predicted"/>
<comment type="caution">
    <text evidence="2">The sequence shown here is derived from an EMBL/GenBank/DDBJ whole genome shotgun (WGS) entry which is preliminary data.</text>
</comment>
<dbReference type="AlphaFoldDB" id="A0A0F9R6F6"/>
<organism evidence="2">
    <name type="scientific">marine sediment metagenome</name>
    <dbReference type="NCBI Taxonomy" id="412755"/>
    <lineage>
        <taxon>unclassified sequences</taxon>
        <taxon>metagenomes</taxon>
        <taxon>ecological metagenomes</taxon>
    </lineage>
</organism>
<dbReference type="SUPFAM" id="SSF55608">
    <property type="entry name" value="Homing endonucleases"/>
    <property type="match status" value="1"/>
</dbReference>
<dbReference type="Gene3D" id="3.10.28.10">
    <property type="entry name" value="Homing endonucleases"/>
    <property type="match status" value="1"/>
</dbReference>
<dbReference type="InterPro" id="IPR027434">
    <property type="entry name" value="Homing_endonucl"/>
</dbReference>
<reference evidence="2" key="1">
    <citation type="journal article" date="2015" name="Nature">
        <title>Complex archaea that bridge the gap between prokaryotes and eukaryotes.</title>
        <authorList>
            <person name="Spang A."/>
            <person name="Saw J.H."/>
            <person name="Jorgensen S.L."/>
            <person name="Zaremba-Niedzwiedzka K."/>
            <person name="Martijn J."/>
            <person name="Lind A.E."/>
            <person name="van Eijk R."/>
            <person name="Schleper C."/>
            <person name="Guy L."/>
            <person name="Ettema T.J."/>
        </authorList>
    </citation>
    <scope>NUCLEOTIDE SEQUENCE</scope>
</reference>
<gene>
    <name evidence="2" type="ORF">LCGC14_0615100</name>
</gene>
<name>A0A0F9R6F6_9ZZZZ</name>
<accession>A0A0F9R6F6</accession>
<protein>
    <recommendedName>
        <fullName evidence="1">Homing endonuclease LAGLIDADG domain-containing protein</fullName>
    </recommendedName>
</protein>
<dbReference type="EMBL" id="LAZR01001030">
    <property type="protein sequence ID" value="KKN52160.1"/>
    <property type="molecule type" value="Genomic_DNA"/>
</dbReference>
<dbReference type="InterPro" id="IPR004860">
    <property type="entry name" value="LAGLIDADG_dom"/>
</dbReference>